<sequence length="122" mass="14042">MTPTPGFDSCCTSFVSDWLKFFERGRKISKILVIKDEENSLVPLRNQYEILEVQPPERSGSEFLQSKKAVFLVFDCCAKCSGSRKYDVWCRSHTFYLNYLNKLALLMCKGSKLVSKKAIPEE</sequence>
<keyword evidence="2" id="KW-1185">Reference proteome</keyword>
<gene>
    <name evidence="1" type="ORF">TNCT_627451</name>
</gene>
<dbReference type="Proteomes" id="UP000887116">
    <property type="component" value="Unassembled WGS sequence"/>
</dbReference>
<comment type="caution">
    <text evidence="1">The sequence shown here is derived from an EMBL/GenBank/DDBJ whole genome shotgun (WGS) entry which is preliminary data.</text>
</comment>
<evidence type="ECO:0000313" key="2">
    <source>
        <dbReference type="Proteomes" id="UP000887116"/>
    </source>
</evidence>
<reference evidence="1" key="1">
    <citation type="submission" date="2020-07" db="EMBL/GenBank/DDBJ databases">
        <title>Multicomponent nature underlies the extraordinary mechanical properties of spider dragline silk.</title>
        <authorList>
            <person name="Kono N."/>
            <person name="Nakamura H."/>
            <person name="Mori M."/>
            <person name="Yoshida Y."/>
            <person name="Ohtoshi R."/>
            <person name="Malay A.D."/>
            <person name="Moran D.A.P."/>
            <person name="Tomita M."/>
            <person name="Numata K."/>
            <person name="Arakawa K."/>
        </authorList>
    </citation>
    <scope>NUCLEOTIDE SEQUENCE</scope>
</reference>
<name>A0A8X6GTN6_TRICU</name>
<protein>
    <submittedName>
        <fullName evidence="1">Uncharacterized protein</fullName>
    </submittedName>
</protein>
<organism evidence="1 2">
    <name type="scientific">Trichonephila clavata</name>
    <name type="common">Joro spider</name>
    <name type="synonym">Nephila clavata</name>
    <dbReference type="NCBI Taxonomy" id="2740835"/>
    <lineage>
        <taxon>Eukaryota</taxon>
        <taxon>Metazoa</taxon>
        <taxon>Ecdysozoa</taxon>
        <taxon>Arthropoda</taxon>
        <taxon>Chelicerata</taxon>
        <taxon>Arachnida</taxon>
        <taxon>Araneae</taxon>
        <taxon>Araneomorphae</taxon>
        <taxon>Entelegynae</taxon>
        <taxon>Araneoidea</taxon>
        <taxon>Nephilidae</taxon>
        <taxon>Trichonephila</taxon>
    </lineage>
</organism>
<proteinExistence type="predicted"/>
<evidence type="ECO:0000313" key="1">
    <source>
        <dbReference type="EMBL" id="GFR10967.1"/>
    </source>
</evidence>
<dbReference type="AlphaFoldDB" id="A0A8X6GTN6"/>
<dbReference type="EMBL" id="BMAO01036484">
    <property type="protein sequence ID" value="GFR10967.1"/>
    <property type="molecule type" value="Genomic_DNA"/>
</dbReference>
<accession>A0A8X6GTN6</accession>